<reference evidence="4" key="1">
    <citation type="journal article" date="2015" name="Chem. Biol.">
        <title>Structure, bioactivity, and resistance mechanism of streptomonomicin, an unusual lasso Peptide from an understudied halophilic actinomycete.</title>
        <authorList>
            <person name="Metelev M."/>
            <person name="Tietz J.I."/>
            <person name="Melby J.O."/>
            <person name="Blair P.M."/>
            <person name="Zhu L."/>
            <person name="Livnat I."/>
            <person name="Severinov K."/>
            <person name="Mitchell D.A."/>
        </authorList>
    </citation>
    <scope>NUCLEOTIDE SEQUENCE [LARGE SCALE GENOMIC DNA]</scope>
    <source>
        <strain evidence="4">YIM 90003</strain>
    </source>
</reference>
<evidence type="ECO:0000259" key="2">
    <source>
        <dbReference type="PROSITE" id="PS50902"/>
    </source>
</evidence>
<dbReference type="PANTHER" id="PTHR30546:SF23">
    <property type="entry name" value="FLAVOPROTEIN-LIKE PROTEIN YCP4-RELATED"/>
    <property type="match status" value="1"/>
</dbReference>
<dbReference type="Gene3D" id="3.40.50.360">
    <property type="match status" value="1"/>
</dbReference>
<name>A0A0C2J873_9ACTN</name>
<evidence type="ECO:0000313" key="4">
    <source>
        <dbReference type="Proteomes" id="UP000031675"/>
    </source>
</evidence>
<dbReference type="NCBIfam" id="NF002999">
    <property type="entry name" value="PRK03767.1"/>
    <property type="match status" value="1"/>
</dbReference>
<dbReference type="InterPro" id="IPR005025">
    <property type="entry name" value="FMN_Rdtase-like_dom"/>
</dbReference>
<dbReference type="PANTHER" id="PTHR30546">
    <property type="entry name" value="FLAVODOXIN-RELATED PROTEIN WRBA-RELATED"/>
    <property type="match status" value="1"/>
</dbReference>
<dbReference type="FunFam" id="3.40.50.360:FF:000001">
    <property type="entry name" value="NAD(P)H dehydrogenase (Quinone) FQR1-like"/>
    <property type="match status" value="1"/>
</dbReference>
<dbReference type="GO" id="GO:0016020">
    <property type="term" value="C:membrane"/>
    <property type="evidence" value="ECO:0007669"/>
    <property type="project" value="TreeGrafter"/>
</dbReference>
<dbReference type="SUPFAM" id="SSF52218">
    <property type="entry name" value="Flavoproteins"/>
    <property type="match status" value="1"/>
</dbReference>
<dbReference type="GO" id="GO:0010181">
    <property type="term" value="F:FMN binding"/>
    <property type="evidence" value="ECO:0007669"/>
    <property type="project" value="InterPro"/>
</dbReference>
<keyword evidence="4" id="KW-1185">Reference proteome</keyword>
<dbReference type="NCBIfam" id="TIGR01755">
    <property type="entry name" value="flav_wrbA"/>
    <property type="match status" value="1"/>
</dbReference>
<feature type="domain" description="Flavodoxin-like" evidence="2">
    <location>
        <begin position="5"/>
        <end position="189"/>
    </location>
</feature>
<dbReference type="AlphaFoldDB" id="A0A0C2J873"/>
<dbReference type="PROSITE" id="PS50902">
    <property type="entry name" value="FLAVODOXIN_LIKE"/>
    <property type="match status" value="1"/>
</dbReference>
<sequence>MSAKVAVIYYSSTGHVHQLAQEVHAGAADAGAEVRLLRAGELAPQSVIDEEPDWYENQQATKDIPEASLDDLLWADAYVFGTPTRYGNVSSQLKQFLDTTGGLWFEGKLADKIVSGFTSADEMHGGQETTITSMYHVFMHWGSIIVPLGYTDEAVSAGGGNPYGASSTHAQKNPSKEELAVANFQGRRVAETAAQFVRGRV</sequence>
<evidence type="ECO:0000256" key="1">
    <source>
        <dbReference type="ARBA" id="ARBA00006961"/>
    </source>
</evidence>
<organism evidence="3 4">
    <name type="scientific">Streptomonospora alba</name>
    <dbReference type="NCBI Taxonomy" id="183763"/>
    <lineage>
        <taxon>Bacteria</taxon>
        <taxon>Bacillati</taxon>
        <taxon>Actinomycetota</taxon>
        <taxon>Actinomycetes</taxon>
        <taxon>Streptosporangiales</taxon>
        <taxon>Nocardiopsidaceae</taxon>
        <taxon>Streptomonospora</taxon>
    </lineage>
</organism>
<comment type="caution">
    <text evidence="3">The sequence shown here is derived from an EMBL/GenBank/DDBJ whole genome shotgun (WGS) entry which is preliminary data.</text>
</comment>
<protein>
    <recommendedName>
        <fullName evidence="2">Flavodoxin-like domain-containing protein</fullName>
    </recommendedName>
</protein>
<dbReference type="OrthoDB" id="9801479at2"/>
<gene>
    <name evidence="3" type="ORF">LP52_17625</name>
</gene>
<dbReference type="EMBL" id="JROO01000033">
    <property type="protein sequence ID" value="KIH97656.1"/>
    <property type="molecule type" value="Genomic_DNA"/>
</dbReference>
<dbReference type="RefSeq" id="WP_040275105.1">
    <property type="nucleotide sequence ID" value="NZ_JROO01000033.1"/>
</dbReference>
<dbReference type="Pfam" id="PF03358">
    <property type="entry name" value="FMN_red"/>
    <property type="match status" value="1"/>
</dbReference>
<dbReference type="GO" id="GO:0003955">
    <property type="term" value="F:NAD(P)H dehydrogenase (quinone) activity"/>
    <property type="evidence" value="ECO:0007669"/>
    <property type="project" value="InterPro"/>
</dbReference>
<proteinExistence type="inferred from homology"/>
<dbReference type="InterPro" id="IPR029039">
    <property type="entry name" value="Flavoprotein-like_sf"/>
</dbReference>
<dbReference type="InterPro" id="IPR010089">
    <property type="entry name" value="Flavoprotein_WrbA-like"/>
</dbReference>
<dbReference type="Proteomes" id="UP000031675">
    <property type="component" value="Unassembled WGS sequence"/>
</dbReference>
<dbReference type="STRING" id="183763.LP52_17625"/>
<accession>A0A0C2J873</accession>
<comment type="similarity">
    <text evidence="1">Belongs to the WrbA family.</text>
</comment>
<dbReference type="InterPro" id="IPR008254">
    <property type="entry name" value="Flavodoxin/NO_synth"/>
</dbReference>
<evidence type="ECO:0000313" key="3">
    <source>
        <dbReference type="EMBL" id="KIH97656.1"/>
    </source>
</evidence>